<proteinExistence type="predicted"/>
<organism evidence="1 2">
    <name type="scientific">Biomphalaria pfeifferi</name>
    <name type="common">Bloodfluke planorb</name>
    <name type="synonym">Freshwater snail</name>
    <dbReference type="NCBI Taxonomy" id="112525"/>
    <lineage>
        <taxon>Eukaryota</taxon>
        <taxon>Metazoa</taxon>
        <taxon>Spiralia</taxon>
        <taxon>Lophotrochozoa</taxon>
        <taxon>Mollusca</taxon>
        <taxon>Gastropoda</taxon>
        <taxon>Heterobranchia</taxon>
        <taxon>Euthyneura</taxon>
        <taxon>Panpulmonata</taxon>
        <taxon>Hygrophila</taxon>
        <taxon>Lymnaeoidea</taxon>
        <taxon>Planorbidae</taxon>
        <taxon>Biomphalaria</taxon>
    </lineage>
</organism>
<reference evidence="1" key="2">
    <citation type="submission" date="2023-04" db="EMBL/GenBank/DDBJ databases">
        <authorList>
            <person name="Bu L."/>
            <person name="Lu L."/>
            <person name="Laidemitt M.R."/>
            <person name="Zhang S.M."/>
            <person name="Mutuku M."/>
            <person name="Mkoji G."/>
            <person name="Steinauer M."/>
            <person name="Loker E.S."/>
        </authorList>
    </citation>
    <scope>NUCLEOTIDE SEQUENCE</scope>
    <source>
        <strain evidence="1">KasaAsao</strain>
        <tissue evidence="1">Whole Snail</tissue>
    </source>
</reference>
<comment type="caution">
    <text evidence="1">The sequence shown here is derived from an EMBL/GenBank/DDBJ whole genome shotgun (WGS) entry which is preliminary data.</text>
</comment>
<gene>
    <name evidence="1" type="ORF">Bpfe_029537</name>
</gene>
<dbReference type="EMBL" id="JASAOG010000291">
    <property type="protein sequence ID" value="KAK0041019.1"/>
    <property type="molecule type" value="Genomic_DNA"/>
</dbReference>
<keyword evidence="2" id="KW-1185">Reference proteome</keyword>
<name>A0AAD8ASX3_BIOPF</name>
<evidence type="ECO:0000313" key="2">
    <source>
        <dbReference type="Proteomes" id="UP001233172"/>
    </source>
</evidence>
<dbReference type="Proteomes" id="UP001233172">
    <property type="component" value="Unassembled WGS sequence"/>
</dbReference>
<sequence length="83" mass="9484">MIFMFKTLDDVYPVDLLTTAVRRVGQQTPYSLIPISTGNVNAMSTMVEHHVTAKDNIRLLCLILDSRPFIWPRRGQCHNTVLI</sequence>
<reference evidence="1" key="1">
    <citation type="journal article" date="2023" name="PLoS Negl. Trop. Dis.">
        <title>A genome sequence for Biomphalaria pfeifferi, the major vector snail for the human-infecting parasite Schistosoma mansoni.</title>
        <authorList>
            <person name="Bu L."/>
            <person name="Lu L."/>
            <person name="Laidemitt M.R."/>
            <person name="Zhang S.M."/>
            <person name="Mutuku M."/>
            <person name="Mkoji G."/>
            <person name="Steinauer M."/>
            <person name="Loker E.S."/>
        </authorList>
    </citation>
    <scope>NUCLEOTIDE SEQUENCE</scope>
    <source>
        <strain evidence="1">KasaAsao</strain>
    </source>
</reference>
<evidence type="ECO:0000313" key="1">
    <source>
        <dbReference type="EMBL" id="KAK0041019.1"/>
    </source>
</evidence>
<protein>
    <submittedName>
        <fullName evidence="1">Uncharacterized protein</fullName>
    </submittedName>
</protein>
<dbReference type="AlphaFoldDB" id="A0AAD8ASX3"/>
<accession>A0AAD8ASX3</accession>